<name>A0A7X3MF76_9FIRM</name>
<dbReference type="RefSeq" id="WP_022745063.1">
    <property type="nucleotide sequence ID" value="NZ_WUQX01000001.1"/>
</dbReference>
<evidence type="ECO:0000313" key="1">
    <source>
        <dbReference type="EMBL" id="MXP75314.1"/>
    </source>
</evidence>
<protein>
    <submittedName>
        <fullName evidence="1">Uncharacterized protein</fullName>
    </submittedName>
</protein>
<gene>
    <name evidence="1" type="ORF">GN277_07935</name>
</gene>
<keyword evidence="2" id="KW-1185">Reference proteome</keyword>
<proteinExistence type="predicted"/>
<dbReference type="EMBL" id="WUQX01000001">
    <property type="protein sequence ID" value="MXP75314.1"/>
    <property type="molecule type" value="Genomic_DNA"/>
</dbReference>
<evidence type="ECO:0000313" key="2">
    <source>
        <dbReference type="Proteomes" id="UP000460412"/>
    </source>
</evidence>
<dbReference type="AlphaFoldDB" id="A0A7X3MF76"/>
<reference evidence="1 2" key="1">
    <citation type="submission" date="2019-12" db="EMBL/GenBank/DDBJ databases">
        <title>Sporaefaciens musculi gen. nov., sp. nov., a novel bacterium isolated from the caecum of an obese mouse.</title>
        <authorList>
            <person name="Rasmussen T.S."/>
            <person name="Streidl T."/>
            <person name="Hitch T.C.A."/>
            <person name="Wortmann E."/>
            <person name="Deptula P."/>
            <person name="Hansen M."/>
            <person name="Nielsen D.S."/>
            <person name="Clavel T."/>
            <person name="Vogensen F.K."/>
        </authorList>
    </citation>
    <scope>NUCLEOTIDE SEQUENCE [LARGE SCALE GENOMIC DNA]</scope>
    <source>
        <strain evidence="1 2">WCA-9-b2</strain>
    </source>
</reference>
<organism evidence="1 2">
    <name type="scientific">Sporofaciens musculi</name>
    <dbReference type="NCBI Taxonomy" id="2681861"/>
    <lineage>
        <taxon>Bacteria</taxon>
        <taxon>Bacillati</taxon>
        <taxon>Bacillota</taxon>
        <taxon>Clostridia</taxon>
        <taxon>Lachnospirales</taxon>
        <taxon>Lachnospiraceae</taxon>
        <taxon>Sporofaciens</taxon>
    </lineage>
</organism>
<accession>A0A7X3MF76</accession>
<comment type="caution">
    <text evidence="1">The sequence shown here is derived from an EMBL/GenBank/DDBJ whole genome shotgun (WGS) entry which is preliminary data.</text>
</comment>
<sequence>MEVGTGSGTHREVSLKIDNKKRQLLAMRNWRNKKHHDYADLYGLIILIDNYNIPEEGLCFF</sequence>
<dbReference type="Proteomes" id="UP000460412">
    <property type="component" value="Unassembled WGS sequence"/>
</dbReference>